<protein>
    <submittedName>
        <fullName evidence="2">Uncharacterized protein</fullName>
    </submittedName>
</protein>
<feature type="compositionally biased region" description="Polar residues" evidence="1">
    <location>
        <begin position="123"/>
        <end position="139"/>
    </location>
</feature>
<reference evidence="2" key="2">
    <citation type="journal article" date="2015" name="Data Brief">
        <title>Shoot transcriptome of the giant reed, Arundo donax.</title>
        <authorList>
            <person name="Barrero R.A."/>
            <person name="Guerrero F.D."/>
            <person name="Moolhuijzen P."/>
            <person name="Goolsby J.A."/>
            <person name="Tidwell J."/>
            <person name="Bellgard S.E."/>
            <person name="Bellgard M.I."/>
        </authorList>
    </citation>
    <scope>NUCLEOTIDE SEQUENCE</scope>
    <source>
        <tissue evidence="2">Shoot tissue taken approximately 20 cm above the soil surface</tissue>
    </source>
</reference>
<name>A0A0A9H2Z6_ARUDO</name>
<feature type="compositionally biased region" description="Basic and acidic residues" evidence="1">
    <location>
        <begin position="80"/>
        <end position="92"/>
    </location>
</feature>
<dbReference type="EMBL" id="GBRH01166784">
    <property type="protein sequence ID" value="JAE31112.1"/>
    <property type="molecule type" value="Transcribed_RNA"/>
</dbReference>
<evidence type="ECO:0000313" key="2">
    <source>
        <dbReference type="EMBL" id="JAE31112.1"/>
    </source>
</evidence>
<evidence type="ECO:0000256" key="1">
    <source>
        <dbReference type="SAM" id="MobiDB-lite"/>
    </source>
</evidence>
<dbReference type="AlphaFoldDB" id="A0A0A9H2Z6"/>
<reference evidence="2" key="1">
    <citation type="submission" date="2014-09" db="EMBL/GenBank/DDBJ databases">
        <authorList>
            <person name="Magalhaes I.L.F."/>
            <person name="Oliveira U."/>
            <person name="Santos F.R."/>
            <person name="Vidigal T.H.D.A."/>
            <person name="Brescovit A.D."/>
            <person name="Santos A.J."/>
        </authorList>
    </citation>
    <scope>NUCLEOTIDE SEQUENCE</scope>
    <source>
        <tissue evidence="2">Shoot tissue taken approximately 20 cm above the soil surface</tissue>
    </source>
</reference>
<sequence length="139" mass="15976">MLILQRICPLDQNAKLESHQSLLAVICWLSFPVLLTALGDVLDLPLDGHEQRLLGVRSALLPQLLRYWRRRGRLSQLPPTRRESGRCEESGRHLANRRRRRAGEHGQRDGRSSPPPTIRLPIESNQRFQHKPVSTQSKL</sequence>
<proteinExistence type="predicted"/>
<feature type="region of interest" description="Disordered" evidence="1">
    <location>
        <begin position="77"/>
        <end position="139"/>
    </location>
</feature>
<accession>A0A0A9H2Z6</accession>
<organism evidence="2">
    <name type="scientific">Arundo donax</name>
    <name type="common">Giant reed</name>
    <name type="synonym">Donax arundinaceus</name>
    <dbReference type="NCBI Taxonomy" id="35708"/>
    <lineage>
        <taxon>Eukaryota</taxon>
        <taxon>Viridiplantae</taxon>
        <taxon>Streptophyta</taxon>
        <taxon>Embryophyta</taxon>
        <taxon>Tracheophyta</taxon>
        <taxon>Spermatophyta</taxon>
        <taxon>Magnoliopsida</taxon>
        <taxon>Liliopsida</taxon>
        <taxon>Poales</taxon>
        <taxon>Poaceae</taxon>
        <taxon>PACMAD clade</taxon>
        <taxon>Arundinoideae</taxon>
        <taxon>Arundineae</taxon>
        <taxon>Arundo</taxon>
    </lineage>
</organism>